<evidence type="ECO:0000313" key="2">
    <source>
        <dbReference type="Proteomes" id="UP001165960"/>
    </source>
</evidence>
<sequence>MAAKAQALNVFVYSKIWYVTHIMPFSAAFEKKVEPINRAFFWKKATAALIRLELVTRMKKEDGIGLLPVTYNTRRLWGKSFLAGMNTHKLSPAKARTLNWLDSLCPISKENQTLQTYLATHQGI</sequence>
<dbReference type="EMBL" id="QTSX02007163">
    <property type="protein sequence ID" value="KAJ9050274.1"/>
    <property type="molecule type" value="Genomic_DNA"/>
</dbReference>
<gene>
    <name evidence="1" type="ORF">DSO57_1015873</name>
</gene>
<protein>
    <submittedName>
        <fullName evidence="1">Uncharacterized protein</fullName>
    </submittedName>
</protein>
<reference evidence="1" key="1">
    <citation type="submission" date="2022-04" db="EMBL/GenBank/DDBJ databases">
        <title>Genome of the entomopathogenic fungus Entomophthora muscae.</title>
        <authorList>
            <person name="Elya C."/>
            <person name="Lovett B.R."/>
            <person name="Lee E."/>
            <person name="Macias A.M."/>
            <person name="Hajek A.E."/>
            <person name="De Bivort B.L."/>
            <person name="Kasson M.T."/>
            <person name="De Fine Licht H.H."/>
            <person name="Stajich J.E."/>
        </authorList>
    </citation>
    <scope>NUCLEOTIDE SEQUENCE</scope>
    <source>
        <strain evidence="1">Berkeley</strain>
    </source>
</reference>
<evidence type="ECO:0000313" key="1">
    <source>
        <dbReference type="EMBL" id="KAJ9050274.1"/>
    </source>
</evidence>
<proteinExistence type="predicted"/>
<comment type="caution">
    <text evidence="1">The sequence shown here is derived from an EMBL/GenBank/DDBJ whole genome shotgun (WGS) entry which is preliminary data.</text>
</comment>
<dbReference type="Proteomes" id="UP001165960">
    <property type="component" value="Unassembled WGS sequence"/>
</dbReference>
<organism evidence="1 2">
    <name type="scientific">Entomophthora muscae</name>
    <dbReference type="NCBI Taxonomy" id="34485"/>
    <lineage>
        <taxon>Eukaryota</taxon>
        <taxon>Fungi</taxon>
        <taxon>Fungi incertae sedis</taxon>
        <taxon>Zoopagomycota</taxon>
        <taxon>Entomophthoromycotina</taxon>
        <taxon>Entomophthoromycetes</taxon>
        <taxon>Entomophthorales</taxon>
        <taxon>Entomophthoraceae</taxon>
        <taxon>Entomophthora</taxon>
    </lineage>
</organism>
<accession>A0ACC2RJN7</accession>
<keyword evidence="2" id="KW-1185">Reference proteome</keyword>
<name>A0ACC2RJN7_9FUNG</name>